<sequence length="107" mass="11987">MTQMTELDEARFERDVIDSHDNALVVFMASWCNPCRELMPLLEEVAAARGDSLRFYRVDTEANPALTSRLGARGTPGLFLFVNGSLEATRVGALSRQQLDDMLDEHL</sequence>
<dbReference type="Pfam" id="PF00085">
    <property type="entry name" value="Thioredoxin"/>
    <property type="match status" value="1"/>
</dbReference>
<dbReference type="InterPro" id="IPR036249">
    <property type="entry name" value="Thioredoxin-like_sf"/>
</dbReference>
<accession>A0ABV6G531</accession>
<name>A0ABV6G531_9GAMM</name>
<dbReference type="PIRSF" id="PIRSF000077">
    <property type="entry name" value="Thioredoxin"/>
    <property type="match status" value="1"/>
</dbReference>
<comment type="caution">
    <text evidence="8">The sequence shown here is derived from an EMBL/GenBank/DDBJ whole genome shotgun (WGS) entry which is preliminary data.</text>
</comment>
<keyword evidence="5" id="KW-0676">Redox-active center</keyword>
<keyword evidence="4" id="KW-1015">Disulfide bond</keyword>
<proteinExistence type="inferred from homology"/>
<dbReference type="CDD" id="cd02947">
    <property type="entry name" value="TRX_family"/>
    <property type="match status" value="1"/>
</dbReference>
<evidence type="ECO:0000256" key="3">
    <source>
        <dbReference type="ARBA" id="ARBA00022982"/>
    </source>
</evidence>
<evidence type="ECO:0000256" key="1">
    <source>
        <dbReference type="ARBA" id="ARBA00008987"/>
    </source>
</evidence>
<dbReference type="PANTHER" id="PTHR45663:SF11">
    <property type="entry name" value="GEO12009P1"/>
    <property type="match status" value="1"/>
</dbReference>
<dbReference type="SUPFAM" id="SSF52833">
    <property type="entry name" value="Thioredoxin-like"/>
    <property type="match status" value="1"/>
</dbReference>
<evidence type="ECO:0000259" key="7">
    <source>
        <dbReference type="PROSITE" id="PS51352"/>
    </source>
</evidence>
<reference evidence="8 9" key="1">
    <citation type="submission" date="2024-09" db="EMBL/GenBank/DDBJ databases">
        <authorList>
            <person name="Sun Q."/>
            <person name="Mori K."/>
        </authorList>
    </citation>
    <scope>NUCLEOTIDE SEQUENCE [LARGE SCALE GENOMIC DNA]</scope>
    <source>
        <strain evidence="8 9">CCM 7415</strain>
    </source>
</reference>
<keyword evidence="9" id="KW-1185">Reference proteome</keyword>
<evidence type="ECO:0000256" key="5">
    <source>
        <dbReference type="ARBA" id="ARBA00023284"/>
    </source>
</evidence>
<keyword evidence="3" id="KW-0249">Electron transport</keyword>
<dbReference type="Proteomes" id="UP001589814">
    <property type="component" value="Unassembled WGS sequence"/>
</dbReference>
<evidence type="ECO:0000256" key="4">
    <source>
        <dbReference type="ARBA" id="ARBA00023157"/>
    </source>
</evidence>
<dbReference type="InterPro" id="IPR005746">
    <property type="entry name" value="Thioredoxin"/>
</dbReference>
<dbReference type="RefSeq" id="WP_019950627.1">
    <property type="nucleotide sequence ID" value="NZ_JBHLVX010000050.1"/>
</dbReference>
<evidence type="ECO:0000313" key="9">
    <source>
        <dbReference type="Proteomes" id="UP001589814"/>
    </source>
</evidence>
<evidence type="ECO:0000313" key="8">
    <source>
        <dbReference type="EMBL" id="MFC0268778.1"/>
    </source>
</evidence>
<dbReference type="InterPro" id="IPR013766">
    <property type="entry name" value="Thioredoxin_domain"/>
</dbReference>
<feature type="domain" description="Thioredoxin" evidence="7">
    <location>
        <begin position="1"/>
        <end position="107"/>
    </location>
</feature>
<organism evidence="8 9">
    <name type="scientific">Kushneria aurantia</name>
    <dbReference type="NCBI Taxonomy" id="504092"/>
    <lineage>
        <taxon>Bacteria</taxon>
        <taxon>Pseudomonadati</taxon>
        <taxon>Pseudomonadota</taxon>
        <taxon>Gammaproteobacteria</taxon>
        <taxon>Oceanospirillales</taxon>
        <taxon>Halomonadaceae</taxon>
        <taxon>Kushneria</taxon>
    </lineage>
</organism>
<evidence type="ECO:0000256" key="6">
    <source>
        <dbReference type="PIRNR" id="PIRNR000077"/>
    </source>
</evidence>
<dbReference type="PROSITE" id="PS51352">
    <property type="entry name" value="THIOREDOXIN_2"/>
    <property type="match status" value="1"/>
</dbReference>
<dbReference type="Gene3D" id="3.40.30.10">
    <property type="entry name" value="Glutaredoxin"/>
    <property type="match status" value="1"/>
</dbReference>
<gene>
    <name evidence="8" type="ORF">ACFFHW_12435</name>
</gene>
<dbReference type="EMBL" id="JBHLVX010000050">
    <property type="protein sequence ID" value="MFC0268778.1"/>
    <property type="molecule type" value="Genomic_DNA"/>
</dbReference>
<keyword evidence="2" id="KW-0813">Transport</keyword>
<protein>
    <recommendedName>
        <fullName evidence="6">Thioredoxin</fullName>
    </recommendedName>
</protein>
<evidence type="ECO:0000256" key="2">
    <source>
        <dbReference type="ARBA" id="ARBA00022448"/>
    </source>
</evidence>
<dbReference type="PANTHER" id="PTHR45663">
    <property type="entry name" value="GEO12009P1"/>
    <property type="match status" value="1"/>
</dbReference>
<comment type="similarity">
    <text evidence="1 6">Belongs to the thioredoxin family.</text>
</comment>